<name>A0AAD6RMP6_9ROSI</name>
<comment type="caution">
    <text evidence="1">The sequence shown here is derived from an EMBL/GenBank/DDBJ whole genome shotgun (WGS) entry which is preliminary data.</text>
</comment>
<dbReference type="Proteomes" id="UP001164929">
    <property type="component" value="Chromosome 1"/>
</dbReference>
<keyword evidence="2" id="KW-1185">Reference proteome</keyword>
<evidence type="ECO:0000313" key="2">
    <source>
        <dbReference type="Proteomes" id="UP001164929"/>
    </source>
</evidence>
<sequence>MSISLSLHYSCRVNCDLPLLALLASSALPLQYLDEIQVGTIPIKLVPSGIRASSLWTQAMAPDT</sequence>
<reference evidence="1 2" key="1">
    <citation type="journal article" date="2023" name="Mol. Ecol. Resour.">
        <title>Chromosome-level genome assembly of a triploid poplar Populus alba 'Berolinensis'.</title>
        <authorList>
            <person name="Chen S."/>
            <person name="Yu Y."/>
            <person name="Wang X."/>
            <person name="Wang S."/>
            <person name="Zhang T."/>
            <person name="Zhou Y."/>
            <person name="He R."/>
            <person name="Meng N."/>
            <person name="Wang Y."/>
            <person name="Liu W."/>
            <person name="Liu Z."/>
            <person name="Liu J."/>
            <person name="Guo Q."/>
            <person name="Huang H."/>
            <person name="Sederoff R.R."/>
            <person name="Wang G."/>
            <person name="Qu G."/>
            <person name="Chen S."/>
        </authorList>
    </citation>
    <scope>NUCLEOTIDE SEQUENCE [LARGE SCALE GENOMIC DNA]</scope>
    <source>
        <strain evidence="1">SC-2020</strain>
    </source>
</reference>
<dbReference type="EMBL" id="JAQIZT010000001">
    <property type="protein sequence ID" value="KAJ7011805.1"/>
    <property type="molecule type" value="Genomic_DNA"/>
</dbReference>
<protein>
    <submittedName>
        <fullName evidence="1">Uncharacterized protein</fullName>
    </submittedName>
</protein>
<proteinExistence type="predicted"/>
<organism evidence="1 2">
    <name type="scientific">Populus alba x Populus x berolinensis</name>
    <dbReference type="NCBI Taxonomy" id="444605"/>
    <lineage>
        <taxon>Eukaryota</taxon>
        <taxon>Viridiplantae</taxon>
        <taxon>Streptophyta</taxon>
        <taxon>Embryophyta</taxon>
        <taxon>Tracheophyta</taxon>
        <taxon>Spermatophyta</taxon>
        <taxon>Magnoliopsida</taxon>
        <taxon>eudicotyledons</taxon>
        <taxon>Gunneridae</taxon>
        <taxon>Pentapetalae</taxon>
        <taxon>rosids</taxon>
        <taxon>fabids</taxon>
        <taxon>Malpighiales</taxon>
        <taxon>Salicaceae</taxon>
        <taxon>Saliceae</taxon>
        <taxon>Populus</taxon>
    </lineage>
</organism>
<evidence type="ECO:0000313" key="1">
    <source>
        <dbReference type="EMBL" id="KAJ7011805.1"/>
    </source>
</evidence>
<accession>A0AAD6RMP6</accession>
<dbReference type="AlphaFoldDB" id="A0AAD6RMP6"/>
<gene>
    <name evidence="1" type="ORF">NC653_002029</name>
</gene>